<evidence type="ECO:0000313" key="4">
    <source>
        <dbReference type="Proteomes" id="UP000289340"/>
    </source>
</evidence>
<reference evidence="3 4" key="1">
    <citation type="submission" date="2018-09" db="EMBL/GenBank/DDBJ databases">
        <title>A high-quality reference genome of wild soybean provides a powerful tool to mine soybean genomes.</title>
        <authorList>
            <person name="Xie M."/>
            <person name="Chung C.Y.L."/>
            <person name="Li M.-W."/>
            <person name="Wong F.-L."/>
            <person name="Chan T.-F."/>
            <person name="Lam H.-M."/>
        </authorList>
    </citation>
    <scope>NUCLEOTIDE SEQUENCE [LARGE SCALE GENOMIC DNA]</scope>
    <source>
        <strain evidence="4">cv. W05</strain>
        <tissue evidence="3">Hypocotyl of etiolated seedlings</tissue>
    </source>
</reference>
<keyword evidence="2" id="KW-0472">Membrane</keyword>
<gene>
    <name evidence="3" type="ORF">D0Y65_051968</name>
</gene>
<accession>A0A445FIM7</accession>
<dbReference type="SUPFAM" id="SSF53474">
    <property type="entry name" value="alpha/beta-Hydrolases"/>
    <property type="match status" value="1"/>
</dbReference>
<dbReference type="AlphaFoldDB" id="A0A445FIM7"/>
<keyword evidence="4" id="KW-1185">Reference proteome</keyword>
<keyword evidence="2" id="KW-0812">Transmembrane</keyword>
<evidence type="ECO:0008006" key="5">
    <source>
        <dbReference type="Google" id="ProtNLM"/>
    </source>
</evidence>
<name>A0A445FIM7_GLYSO</name>
<dbReference type="PANTHER" id="PTHR45763:SF51">
    <property type="entry name" value="ALPHA_BETA-HYDROLASES SUPERFAMILY PROTEIN"/>
    <property type="match status" value="1"/>
</dbReference>
<organism evidence="3 4">
    <name type="scientific">Glycine soja</name>
    <name type="common">Wild soybean</name>
    <dbReference type="NCBI Taxonomy" id="3848"/>
    <lineage>
        <taxon>Eukaryota</taxon>
        <taxon>Viridiplantae</taxon>
        <taxon>Streptophyta</taxon>
        <taxon>Embryophyta</taxon>
        <taxon>Tracheophyta</taxon>
        <taxon>Spermatophyta</taxon>
        <taxon>Magnoliopsida</taxon>
        <taxon>eudicotyledons</taxon>
        <taxon>Gunneridae</taxon>
        <taxon>Pentapetalae</taxon>
        <taxon>rosids</taxon>
        <taxon>fabids</taxon>
        <taxon>Fabales</taxon>
        <taxon>Fabaceae</taxon>
        <taxon>Papilionoideae</taxon>
        <taxon>50 kb inversion clade</taxon>
        <taxon>NPAAA clade</taxon>
        <taxon>indigoferoid/millettioid clade</taxon>
        <taxon>Phaseoleae</taxon>
        <taxon>Glycine</taxon>
        <taxon>Glycine subgen. Soja</taxon>
    </lineage>
</organism>
<feature type="region of interest" description="Disordered" evidence="1">
    <location>
        <begin position="331"/>
        <end position="351"/>
    </location>
</feature>
<feature type="transmembrane region" description="Helical" evidence="2">
    <location>
        <begin position="112"/>
        <end position="132"/>
    </location>
</feature>
<dbReference type="PANTHER" id="PTHR45763">
    <property type="entry name" value="HYDROLASE, ALPHA/BETA FOLD FAMILY PROTEIN, EXPRESSED-RELATED"/>
    <property type="match status" value="1"/>
</dbReference>
<protein>
    <recommendedName>
        <fullName evidence="5">AB hydrolase-1 domain-containing protein</fullName>
    </recommendedName>
</protein>
<evidence type="ECO:0000256" key="1">
    <source>
        <dbReference type="SAM" id="MobiDB-lite"/>
    </source>
</evidence>
<sequence>MDIGFFATCRNTSVDLVMPSNCSAIEAATRIHFAITILTSESVDLVIGSNLDQVYPTRSYEINQQISYEVVLLLRHRTAQGTISPLLLVFSSEMTNVECSCKVANKSHLPRIFGTVLAVLFIGFVAWGYQAIQPPASKICGSPNGSTITAPRIKLRDGRNLAYKEHGVPKDVAKHKIIFVHGFDACRHDAYVSKTLSPDVAEKLGVYIVSFDRPGYGESDPDPIQTLKSLALDIEELADKLGLGPNSTLASAVLIAPVLNYWWAGLPANLTTEVFYQQKLQDQWTVCVAHYIPWLTYCWNTQRWFPASSLIADSIDLLSLQDKELLPKRSDRKNHVAQVRQQGEHETVHRD</sequence>
<evidence type="ECO:0000313" key="3">
    <source>
        <dbReference type="EMBL" id="RZB48718.1"/>
    </source>
</evidence>
<feature type="compositionally biased region" description="Basic and acidic residues" evidence="1">
    <location>
        <begin position="342"/>
        <end position="351"/>
    </location>
</feature>
<dbReference type="EMBL" id="QZWG01000019">
    <property type="protein sequence ID" value="RZB48718.1"/>
    <property type="molecule type" value="Genomic_DNA"/>
</dbReference>
<dbReference type="Proteomes" id="UP000289340">
    <property type="component" value="Chromosome 19"/>
</dbReference>
<dbReference type="Gene3D" id="3.40.50.1820">
    <property type="entry name" value="alpha/beta hydrolase"/>
    <property type="match status" value="1"/>
</dbReference>
<proteinExistence type="predicted"/>
<comment type="caution">
    <text evidence="3">The sequence shown here is derived from an EMBL/GenBank/DDBJ whole genome shotgun (WGS) entry which is preliminary data.</text>
</comment>
<keyword evidence="2" id="KW-1133">Transmembrane helix</keyword>
<dbReference type="InterPro" id="IPR029058">
    <property type="entry name" value="AB_hydrolase_fold"/>
</dbReference>
<evidence type="ECO:0000256" key="2">
    <source>
        <dbReference type="SAM" id="Phobius"/>
    </source>
</evidence>